<dbReference type="Pfam" id="PF07963">
    <property type="entry name" value="N_methyl"/>
    <property type="match status" value="1"/>
</dbReference>
<dbReference type="InterPro" id="IPR012902">
    <property type="entry name" value="N_methyl_site"/>
</dbReference>
<accession>A0A0G0Z9L7</accession>
<sequence length="200" mass="21131">MKRNNTKGFTLIELLIVIGILGILAAVVALAINPAEMLRRSRDSQRISDLGTMQTAINLALADTSISLGGTPNTTYASIATASGVADLTPFTIAGLPDPDIFTDIAAANLQLNNGNGWIPVNFGAVSSGAPISALPVDPRNEVDPANPANDYVYRFAHNGTSYKLDCMLESSQNDDREDNDGGNNGDRYEIGTNITFASN</sequence>
<dbReference type="PROSITE" id="PS00409">
    <property type="entry name" value="PROKAR_NTER_METHYL"/>
    <property type="match status" value="1"/>
</dbReference>
<organism evidence="3 4">
    <name type="scientific">candidate division CPR2 bacterium GW2011_GWC1_41_48</name>
    <dbReference type="NCBI Taxonomy" id="1618344"/>
    <lineage>
        <taxon>Bacteria</taxon>
        <taxon>Bacteria division CPR2</taxon>
    </lineage>
</organism>
<dbReference type="NCBIfam" id="TIGR02532">
    <property type="entry name" value="IV_pilin_GFxxxE"/>
    <property type="match status" value="1"/>
</dbReference>
<keyword evidence="2" id="KW-1133">Transmembrane helix</keyword>
<keyword evidence="2" id="KW-0812">Transmembrane</keyword>
<name>A0A0G0Z9L7_UNCC2</name>
<gene>
    <name evidence="3" type="ORF">UU65_C0001G0133</name>
</gene>
<dbReference type="Proteomes" id="UP000033869">
    <property type="component" value="Unassembled WGS sequence"/>
</dbReference>
<evidence type="ECO:0000313" key="4">
    <source>
        <dbReference type="Proteomes" id="UP000033869"/>
    </source>
</evidence>
<dbReference type="EMBL" id="LCBL01000001">
    <property type="protein sequence ID" value="KKS09728.1"/>
    <property type="molecule type" value="Genomic_DNA"/>
</dbReference>
<dbReference type="AlphaFoldDB" id="A0A0G0Z9L7"/>
<protein>
    <submittedName>
        <fullName evidence="3">Uncharacterized protein</fullName>
    </submittedName>
</protein>
<feature type="transmembrane region" description="Helical" evidence="2">
    <location>
        <begin position="12"/>
        <end position="32"/>
    </location>
</feature>
<dbReference type="Gene3D" id="3.30.700.10">
    <property type="entry name" value="Glycoprotein, Type 4 Pilin"/>
    <property type="match status" value="1"/>
</dbReference>
<feature type="region of interest" description="Disordered" evidence="1">
    <location>
        <begin position="172"/>
        <end position="193"/>
    </location>
</feature>
<evidence type="ECO:0000313" key="3">
    <source>
        <dbReference type="EMBL" id="KKS09728.1"/>
    </source>
</evidence>
<reference evidence="3 4" key="1">
    <citation type="journal article" date="2015" name="Nature">
        <title>rRNA introns, odd ribosomes, and small enigmatic genomes across a large radiation of phyla.</title>
        <authorList>
            <person name="Brown C.T."/>
            <person name="Hug L.A."/>
            <person name="Thomas B.C."/>
            <person name="Sharon I."/>
            <person name="Castelle C.J."/>
            <person name="Singh A."/>
            <person name="Wilkins M.J."/>
            <person name="Williams K.H."/>
            <person name="Banfield J.F."/>
        </authorList>
    </citation>
    <scope>NUCLEOTIDE SEQUENCE [LARGE SCALE GENOMIC DNA]</scope>
</reference>
<comment type="caution">
    <text evidence="3">The sequence shown here is derived from an EMBL/GenBank/DDBJ whole genome shotgun (WGS) entry which is preliminary data.</text>
</comment>
<dbReference type="SUPFAM" id="SSF54523">
    <property type="entry name" value="Pili subunits"/>
    <property type="match status" value="1"/>
</dbReference>
<evidence type="ECO:0000256" key="2">
    <source>
        <dbReference type="SAM" id="Phobius"/>
    </source>
</evidence>
<evidence type="ECO:0000256" key="1">
    <source>
        <dbReference type="SAM" id="MobiDB-lite"/>
    </source>
</evidence>
<dbReference type="InterPro" id="IPR045584">
    <property type="entry name" value="Pilin-like"/>
</dbReference>
<proteinExistence type="predicted"/>
<keyword evidence="2" id="KW-0472">Membrane</keyword>